<keyword evidence="4" id="KW-1003">Cell membrane</keyword>
<dbReference type="Proteomes" id="UP000830375">
    <property type="component" value="Unassembled WGS sequence"/>
</dbReference>
<name>A0ABQ8MB51_LABRO</name>
<evidence type="ECO:0000256" key="1">
    <source>
        <dbReference type="ARBA" id="ARBA00004193"/>
    </source>
</evidence>
<accession>A0ABQ8MB51</accession>
<dbReference type="EMBL" id="JACTAM010000010">
    <property type="protein sequence ID" value="KAI2660114.1"/>
    <property type="molecule type" value="Genomic_DNA"/>
</dbReference>
<keyword evidence="9" id="KW-0206">Cytoskeleton</keyword>
<evidence type="ECO:0000256" key="9">
    <source>
        <dbReference type="ARBA" id="ARBA00023212"/>
    </source>
</evidence>
<evidence type="ECO:0000256" key="3">
    <source>
        <dbReference type="ARBA" id="ARBA00005720"/>
    </source>
</evidence>
<comment type="subcellular location">
    <subcellularLocation>
        <location evidence="1">Cell membrane</location>
        <topology evidence="1">Lipid-anchor</topology>
    </subcellularLocation>
    <subcellularLocation>
        <location evidence="2">Cytoplasm</location>
        <location evidence="2">Cytoskeleton</location>
    </subcellularLocation>
</comment>
<dbReference type="Pfam" id="PF00786">
    <property type="entry name" value="PBD"/>
    <property type="match status" value="1"/>
</dbReference>
<reference evidence="12 13" key="1">
    <citation type="submission" date="2022-01" db="EMBL/GenBank/DDBJ databases">
        <title>A high-quality chromosome-level genome assembly of rohu carp, Labeo rohita.</title>
        <authorList>
            <person name="Arick M.A. II"/>
            <person name="Hsu C.-Y."/>
            <person name="Magbanua Z."/>
            <person name="Pechanova O."/>
            <person name="Grover C."/>
            <person name="Miller E."/>
            <person name="Thrash A."/>
            <person name="Ezzel L."/>
            <person name="Alam S."/>
            <person name="Benzie J."/>
            <person name="Hamilton M."/>
            <person name="Karsi A."/>
            <person name="Lawrence M.L."/>
            <person name="Peterson D.G."/>
        </authorList>
    </citation>
    <scope>NUCLEOTIDE SEQUENCE [LARGE SCALE GENOMIC DNA]</scope>
    <source>
        <strain evidence="13">BAU-BD-2019</strain>
        <tissue evidence="12">Blood</tissue>
    </source>
</reference>
<evidence type="ECO:0000259" key="11">
    <source>
        <dbReference type="PROSITE" id="PS50108"/>
    </source>
</evidence>
<evidence type="ECO:0000313" key="13">
    <source>
        <dbReference type="Proteomes" id="UP000830375"/>
    </source>
</evidence>
<comment type="similarity">
    <text evidence="3">Belongs to the CDC42SE/SPEC family.</text>
</comment>
<keyword evidence="7" id="KW-0472">Membrane</keyword>
<evidence type="ECO:0000256" key="10">
    <source>
        <dbReference type="ARBA" id="ARBA00023288"/>
    </source>
</evidence>
<dbReference type="PANTHER" id="PTHR13502:SF4">
    <property type="entry name" value="CDC42 SMALL EFFECTOR PROTEIN 2"/>
    <property type="match status" value="1"/>
</dbReference>
<keyword evidence="5" id="KW-0963">Cytoplasm</keyword>
<keyword evidence="6" id="KW-0133">Cell shape</keyword>
<organism evidence="12 13">
    <name type="scientific">Labeo rohita</name>
    <name type="common">Indian major carp</name>
    <name type="synonym">Cyprinus rohita</name>
    <dbReference type="NCBI Taxonomy" id="84645"/>
    <lineage>
        <taxon>Eukaryota</taxon>
        <taxon>Metazoa</taxon>
        <taxon>Chordata</taxon>
        <taxon>Craniata</taxon>
        <taxon>Vertebrata</taxon>
        <taxon>Euteleostomi</taxon>
        <taxon>Actinopterygii</taxon>
        <taxon>Neopterygii</taxon>
        <taxon>Teleostei</taxon>
        <taxon>Ostariophysi</taxon>
        <taxon>Cypriniformes</taxon>
        <taxon>Cyprinidae</taxon>
        <taxon>Labeoninae</taxon>
        <taxon>Labeonini</taxon>
        <taxon>Labeo</taxon>
    </lineage>
</organism>
<evidence type="ECO:0000256" key="8">
    <source>
        <dbReference type="ARBA" id="ARBA00023139"/>
    </source>
</evidence>
<dbReference type="Gene3D" id="3.90.810.10">
    <property type="entry name" value="CRIB domain"/>
    <property type="match status" value="1"/>
</dbReference>
<dbReference type="InterPro" id="IPR036936">
    <property type="entry name" value="CRIB_dom_sf"/>
</dbReference>
<feature type="domain" description="CRIB" evidence="11">
    <location>
        <begin position="116"/>
        <end position="129"/>
    </location>
</feature>
<keyword evidence="13" id="KW-1185">Reference proteome</keyword>
<evidence type="ECO:0000256" key="2">
    <source>
        <dbReference type="ARBA" id="ARBA00004245"/>
    </source>
</evidence>
<evidence type="ECO:0000256" key="6">
    <source>
        <dbReference type="ARBA" id="ARBA00022960"/>
    </source>
</evidence>
<keyword evidence="8" id="KW-0564">Palmitate</keyword>
<comment type="caution">
    <text evidence="12">The sequence shown here is derived from an EMBL/GenBank/DDBJ whole genome shotgun (WGS) entry which is preliminary data.</text>
</comment>
<gene>
    <name evidence="12" type="ORF">H4Q32_022724</name>
</gene>
<dbReference type="InterPro" id="IPR000095">
    <property type="entry name" value="CRIB_dom"/>
</dbReference>
<keyword evidence="10" id="KW-0449">Lipoprotein</keyword>
<dbReference type="PANTHER" id="PTHR13502">
    <property type="entry name" value="CDC42 SMALL EFFECTOR PROTEIN HOMOLOG"/>
    <property type="match status" value="1"/>
</dbReference>
<dbReference type="CDD" id="cd00132">
    <property type="entry name" value="CRIB"/>
    <property type="match status" value="1"/>
</dbReference>
<proteinExistence type="inferred from homology"/>
<sequence>MPVFQHWSAPLRWEDGAYIKASTAVGRRGRGFELRSVWGGESECLLSGLSHKQASCLDLCHRSLPDLLSLDPDQVRHLRLKNSTDIPDRSFETCVLSYVCFFVLQKRRRRIDRSMIGEPTNFVHTAHVGSGDLFTGMNSVNSIQNQMQSKGGYVGEAMSVNVQMQLVDTKAG</sequence>
<evidence type="ECO:0000256" key="7">
    <source>
        <dbReference type="ARBA" id="ARBA00023136"/>
    </source>
</evidence>
<evidence type="ECO:0000313" key="12">
    <source>
        <dbReference type="EMBL" id="KAI2660114.1"/>
    </source>
</evidence>
<evidence type="ECO:0000256" key="4">
    <source>
        <dbReference type="ARBA" id="ARBA00022475"/>
    </source>
</evidence>
<evidence type="ECO:0000256" key="5">
    <source>
        <dbReference type="ARBA" id="ARBA00022490"/>
    </source>
</evidence>
<dbReference type="InterPro" id="IPR039056">
    <property type="entry name" value="SPEC"/>
</dbReference>
<dbReference type="PROSITE" id="PS50108">
    <property type="entry name" value="CRIB"/>
    <property type="match status" value="1"/>
</dbReference>
<protein>
    <submittedName>
        <fullName evidence="12">CDC42 small effector protein 2</fullName>
    </submittedName>
</protein>